<evidence type="ECO:0000313" key="1">
    <source>
        <dbReference type="EMBL" id="NML70807.1"/>
    </source>
</evidence>
<dbReference type="GO" id="GO:0005524">
    <property type="term" value="F:ATP binding"/>
    <property type="evidence" value="ECO:0007669"/>
    <property type="project" value="InterPro"/>
</dbReference>
<sequence>MLQKTNLYSLFRANLDFDKDTFLAYLKFHSIKIKTNELSDLVKCINALLTPGTAKYRAFEYFSFSFVIPQIGKEFDLLRFGVKSIINIELKSESTFDKIRDQLIKNKYYLKFLNLTLYLFTYISSENKFYALNDNDELYLIEASKIIILLNQETVDTDIDLSTIFNPSDFLVSPFNSTEKFINKEYFLTTEQDQFKKKIIKNIETDNKQFIVVKGQPGSGKTLLIYDLAEYFSKNKNTVIVHCANLNEGQIKLINDYNWNIISIKNYSQITRQEIQVIIIDETQRVRKAQLEQIIDYARQNHAIVIFSYDEKQVLQSSEKSNNIPELIQTKTSPEIYTLTSKVRTNKEISAFIKSLFERTRLIEQYQYESVELVYLSNMEQTKAFMASDIVGDWTVINYTPSLYNTHQYENYHNPQVSTKTHSVIGQEFDKVIVVVDQDFKYRNDSLVYTKKCFYDPGLMLYQNITRARNKIKVVVVNNIEVMNRCLQILNIQKNSLS</sequence>
<accession>A0A7Y0ANX1</accession>
<evidence type="ECO:0000313" key="2">
    <source>
        <dbReference type="Proteomes" id="UP000544054"/>
    </source>
</evidence>
<reference evidence="1 2" key="1">
    <citation type="submission" date="2020-04" db="EMBL/GenBank/DDBJ databases">
        <title>Chryseobacterium sp. RP-3-3 sp. nov., isolated from Jeju soil.</title>
        <authorList>
            <person name="Dahal R.H."/>
        </authorList>
    </citation>
    <scope>NUCLEOTIDE SEQUENCE [LARGE SCALE GENOMIC DNA]</scope>
    <source>
        <strain evidence="1 2">RP-3-3</strain>
    </source>
</reference>
<proteinExistence type="predicted"/>
<dbReference type="Gene3D" id="3.40.50.300">
    <property type="entry name" value="P-loop containing nucleotide triphosphate hydrolases"/>
    <property type="match status" value="1"/>
</dbReference>
<name>A0A7Y0ANX1_9FLAO</name>
<keyword evidence="2" id="KW-1185">Reference proteome</keyword>
<comment type="caution">
    <text evidence="1">The sequence shown here is derived from an EMBL/GenBank/DDBJ whole genome shotgun (WGS) entry which is preliminary data.</text>
</comment>
<dbReference type="Pfam" id="PF13604">
    <property type="entry name" value="AAA_30"/>
    <property type="match status" value="1"/>
</dbReference>
<organism evidence="1 2">
    <name type="scientific">Chryseobacterium antibioticum</name>
    <dbReference type="NCBI Taxonomy" id="2728847"/>
    <lineage>
        <taxon>Bacteria</taxon>
        <taxon>Pseudomonadati</taxon>
        <taxon>Bacteroidota</taxon>
        <taxon>Flavobacteriia</taxon>
        <taxon>Flavobacteriales</taxon>
        <taxon>Weeksellaceae</taxon>
        <taxon>Chryseobacterium group</taxon>
        <taxon>Chryseobacterium</taxon>
    </lineage>
</organism>
<gene>
    <name evidence="1" type="ORF">HHL23_13525</name>
</gene>
<dbReference type="AlphaFoldDB" id="A0A7Y0ANX1"/>
<dbReference type="RefSeq" id="WP_169235325.1">
    <property type="nucleotide sequence ID" value="NZ_JABBGI010000016.1"/>
</dbReference>
<dbReference type="InterPro" id="IPR027417">
    <property type="entry name" value="P-loop_NTPase"/>
</dbReference>
<dbReference type="Proteomes" id="UP000544054">
    <property type="component" value="Unassembled WGS sequence"/>
</dbReference>
<protein>
    <submittedName>
        <fullName evidence="1">DUF2075 domain-containing protein</fullName>
    </submittedName>
</protein>
<dbReference type="SUPFAM" id="SSF52540">
    <property type="entry name" value="P-loop containing nucleoside triphosphate hydrolases"/>
    <property type="match status" value="1"/>
</dbReference>
<dbReference type="EMBL" id="JABBGI010000016">
    <property type="protein sequence ID" value="NML70807.1"/>
    <property type="molecule type" value="Genomic_DNA"/>
</dbReference>